<dbReference type="InterPro" id="IPR038071">
    <property type="entry name" value="UROD/MetE-like_sf"/>
</dbReference>
<dbReference type="EMBL" id="CAKKNE010000001">
    <property type="protein sequence ID" value="CAH0364673.1"/>
    <property type="molecule type" value="Genomic_DNA"/>
</dbReference>
<evidence type="ECO:0000313" key="2">
    <source>
        <dbReference type="EMBL" id="CAE0704206.1"/>
    </source>
</evidence>
<dbReference type="Proteomes" id="UP000789595">
    <property type="component" value="Unassembled WGS sequence"/>
</dbReference>
<dbReference type="InterPro" id="IPR000257">
    <property type="entry name" value="Uroporphyrinogen_deCOase"/>
</dbReference>
<dbReference type="GO" id="GO:0006783">
    <property type="term" value="P:heme biosynthetic process"/>
    <property type="evidence" value="ECO:0007669"/>
    <property type="project" value="TreeGrafter"/>
</dbReference>
<dbReference type="PANTHER" id="PTHR21091">
    <property type="entry name" value="METHYLTETRAHYDROFOLATE:HOMOCYSTEINE METHYLTRANSFERASE RELATED"/>
    <property type="match status" value="1"/>
</dbReference>
<gene>
    <name evidence="2" type="ORF">PCAL00307_LOCUS19654</name>
    <name evidence="3" type="ORF">PECAL_1P10490</name>
</gene>
<proteinExistence type="predicted"/>
<evidence type="ECO:0000313" key="4">
    <source>
        <dbReference type="Proteomes" id="UP000789595"/>
    </source>
</evidence>
<name>A0A7S4EC73_9STRA</name>
<dbReference type="Pfam" id="PF01208">
    <property type="entry name" value="URO-D"/>
    <property type="match status" value="1"/>
</dbReference>
<reference evidence="3" key="2">
    <citation type="submission" date="2021-11" db="EMBL/GenBank/DDBJ databases">
        <authorList>
            <consortium name="Genoscope - CEA"/>
            <person name="William W."/>
        </authorList>
    </citation>
    <scope>NUCLEOTIDE SEQUENCE</scope>
</reference>
<evidence type="ECO:0000313" key="3">
    <source>
        <dbReference type="EMBL" id="CAH0364673.1"/>
    </source>
</evidence>
<dbReference type="GO" id="GO:0005829">
    <property type="term" value="C:cytosol"/>
    <property type="evidence" value="ECO:0007669"/>
    <property type="project" value="TreeGrafter"/>
</dbReference>
<dbReference type="EMBL" id="HBIW01022794">
    <property type="protein sequence ID" value="CAE0704206.1"/>
    <property type="molecule type" value="Transcribed_RNA"/>
</dbReference>
<keyword evidence="4" id="KW-1185">Reference proteome</keyword>
<accession>A0A7S4EC73</accession>
<dbReference type="PANTHER" id="PTHR21091:SF169">
    <property type="entry name" value="UROPORPHYRINOGEN DECARBOXYLASE"/>
    <property type="match status" value="1"/>
</dbReference>
<protein>
    <recommendedName>
        <fullName evidence="1">Uroporphyrinogen decarboxylase (URO-D) domain-containing protein</fullName>
    </recommendedName>
</protein>
<dbReference type="SUPFAM" id="SSF51726">
    <property type="entry name" value="UROD/MetE-like"/>
    <property type="match status" value="1"/>
</dbReference>
<sequence>MRQALLCAATAAALQAPANDLVLRLARGEQVERAPVWLFRQAGRHMQEYRDYKAKTGKHFLQLLDDPKDVAEVTMQPLRRYAVDAAILFSDILVVPQALDIRVEMPGGVGIVVPEPLTSAAMADEAAAKARADPASLVAKRLKHVTRGVEEIRSAQLAENLDRTLLGFSAAPYTLFFYSVGGSSKNQAPGAQFSKENAQSTQNLLEAYTDLVVEYLSAQADAGAHALQVFEAMGMTLGAKMFEELALPHLEALASKLKARHPDVPLLVFARGVEDPLSVNLRLQKAGYDVITLDGEAHRSKSRDALGASQVLQGNFDPKLLLPDSSQEAIHAEVVAMLEAFGPDKLLANLGEGLGGKEDQGLVDFFVNDIHATSAKMISG</sequence>
<dbReference type="GO" id="GO:0004853">
    <property type="term" value="F:uroporphyrinogen decarboxylase activity"/>
    <property type="evidence" value="ECO:0007669"/>
    <property type="project" value="InterPro"/>
</dbReference>
<reference evidence="2" key="1">
    <citation type="submission" date="2021-01" db="EMBL/GenBank/DDBJ databases">
        <authorList>
            <person name="Corre E."/>
            <person name="Pelletier E."/>
            <person name="Niang G."/>
            <person name="Scheremetjew M."/>
            <person name="Finn R."/>
            <person name="Kale V."/>
            <person name="Holt S."/>
            <person name="Cochrane G."/>
            <person name="Meng A."/>
            <person name="Brown T."/>
            <person name="Cohen L."/>
        </authorList>
    </citation>
    <scope>NUCLEOTIDE SEQUENCE</scope>
    <source>
        <strain evidence="2">CCMP1756</strain>
    </source>
</reference>
<feature type="domain" description="Uroporphyrinogen decarboxylase (URO-D)" evidence="1">
    <location>
        <begin position="18"/>
        <end position="371"/>
    </location>
</feature>
<dbReference type="OrthoDB" id="339900at2759"/>
<organism evidence="2">
    <name type="scientific">Pelagomonas calceolata</name>
    <dbReference type="NCBI Taxonomy" id="35677"/>
    <lineage>
        <taxon>Eukaryota</taxon>
        <taxon>Sar</taxon>
        <taxon>Stramenopiles</taxon>
        <taxon>Ochrophyta</taxon>
        <taxon>Pelagophyceae</taxon>
        <taxon>Pelagomonadales</taxon>
        <taxon>Pelagomonadaceae</taxon>
        <taxon>Pelagomonas</taxon>
    </lineage>
</organism>
<dbReference type="Gene3D" id="3.20.20.210">
    <property type="match status" value="1"/>
</dbReference>
<dbReference type="AlphaFoldDB" id="A0A7S4EC73"/>
<evidence type="ECO:0000259" key="1">
    <source>
        <dbReference type="Pfam" id="PF01208"/>
    </source>
</evidence>